<dbReference type="EMBL" id="NJET01000016">
    <property type="protein sequence ID" value="PHH65586.1"/>
    <property type="molecule type" value="Genomic_DNA"/>
</dbReference>
<dbReference type="GO" id="GO:0001228">
    <property type="term" value="F:DNA-binding transcription activator activity, RNA polymerase II-specific"/>
    <property type="evidence" value="ECO:0007669"/>
    <property type="project" value="UniProtKB-ARBA"/>
</dbReference>
<feature type="repeat" description="ANK" evidence="6">
    <location>
        <begin position="263"/>
        <end position="295"/>
    </location>
</feature>
<dbReference type="GO" id="GO:0048315">
    <property type="term" value="P:conidium formation"/>
    <property type="evidence" value="ECO:0007669"/>
    <property type="project" value="UniProtKB-KW"/>
</dbReference>
<evidence type="ECO:0000256" key="6">
    <source>
        <dbReference type="PROSITE-ProRule" id="PRU00023"/>
    </source>
</evidence>
<keyword evidence="5" id="KW-0183">Conidiation</keyword>
<evidence type="ECO:0000256" key="7">
    <source>
        <dbReference type="SAM" id="MobiDB-lite"/>
    </source>
</evidence>
<dbReference type="Gene3D" id="3.10.260.10">
    <property type="entry name" value="Transcription regulator HTH, APSES-type DNA-binding domain"/>
    <property type="match status" value="1"/>
</dbReference>
<sequence>MVKTTTASGPGIYSGTYSGIPVYEYQFGEDLKEHVMRRRHDDWVNATHILKAAGFDKPARTRILERDVQKALHEKIQGGYGKYQGTWIPLDAAEALARRHSVYDRVRLIFDYVPGDESPPPAPRHAIKPKAFKARQTQPAPPKWGSNKKTPGAKMQSVAPLPQSSTATMPDDHSTGEVMADDDTPDNLTIVSGPNAEQDDRMDVCSTGHRKRKRDEELQMTEQQHSLYGDDLLDYFLLSQNEQCAVRPDPPPNFIPNYTIDSDDHTALHWASSMGDIDVIRQLKRLNATMTVRNVRGETPLMRAVNFTNCFEKQTFPIVFKEFFDTYDCRDNTGQTVLHHAATMRSGRLDGPASSEYYLDIILNNLQEVLEPSVLQQFIDSQDHNGNTALHVAAEGAAQGNVRKCLRALLGRNASTHIANNEGVCVEEVIRDINISKTREGPTQHRSSSPFAPDPQRQASFRHALTNCTTVADPLRQKPANTFRSAAATTIHSRVAPLLLEKFNDLAKIYDEEWQEKESAEMEARRLLANTQAELSNSRRHVANIETQLEPDEVATKTLNEANLAKHQVLSLIEYQNKQLIHQAVDDQLAQLADPELARNISESEQQSDSEIGYEEHLALARELQRVLGEQRQEEMDYVEALSLVGDSESLDGNLDTMIEMMEEECDPNEGDIVFKPTTEPLD</sequence>
<dbReference type="SMART" id="SM01252">
    <property type="entry name" value="KilA-N"/>
    <property type="match status" value="1"/>
</dbReference>
<dbReference type="InterPro" id="IPR036770">
    <property type="entry name" value="Ankyrin_rpt-contain_sf"/>
</dbReference>
<dbReference type="Pfam" id="PF00023">
    <property type="entry name" value="Ank"/>
    <property type="match status" value="2"/>
</dbReference>
<evidence type="ECO:0000256" key="3">
    <source>
        <dbReference type="ARBA" id="ARBA00022969"/>
    </source>
</evidence>
<dbReference type="Pfam" id="PF04383">
    <property type="entry name" value="KilA-N"/>
    <property type="match status" value="1"/>
</dbReference>
<dbReference type="PROSITE" id="PS51299">
    <property type="entry name" value="HTH_APSES"/>
    <property type="match status" value="1"/>
</dbReference>
<dbReference type="SUPFAM" id="SSF54616">
    <property type="entry name" value="DNA-binding domain of Mlu1-box binding protein MBP1"/>
    <property type="match status" value="1"/>
</dbReference>
<dbReference type="FunFam" id="3.10.260.10:FF:000001">
    <property type="entry name" value="APSES transcription factor (MbpA)"/>
    <property type="match status" value="1"/>
</dbReference>
<dbReference type="GO" id="GO:0030907">
    <property type="term" value="C:MBF transcription complex"/>
    <property type="evidence" value="ECO:0007669"/>
    <property type="project" value="TreeGrafter"/>
</dbReference>
<comment type="subcellular location">
    <subcellularLocation>
        <location evidence="1">Nucleus</location>
    </subcellularLocation>
</comment>
<evidence type="ECO:0000313" key="10">
    <source>
        <dbReference type="Proteomes" id="UP000226192"/>
    </source>
</evidence>
<dbReference type="InterPro" id="IPR003163">
    <property type="entry name" value="Tscrpt_reg_HTH_APSES-type"/>
</dbReference>
<evidence type="ECO:0000256" key="2">
    <source>
        <dbReference type="ARBA" id="ARBA00022737"/>
    </source>
</evidence>
<evidence type="ECO:0000259" key="8">
    <source>
        <dbReference type="PROSITE" id="PS51299"/>
    </source>
</evidence>
<dbReference type="InterPro" id="IPR018004">
    <property type="entry name" value="KilA/APSES_HTH"/>
</dbReference>
<proteinExistence type="predicted"/>
<dbReference type="SMART" id="SM00248">
    <property type="entry name" value="ANK"/>
    <property type="match status" value="3"/>
</dbReference>
<dbReference type="InterPro" id="IPR051642">
    <property type="entry name" value="SWI6-like"/>
</dbReference>
<dbReference type="PROSITE" id="PS50088">
    <property type="entry name" value="ANK_REPEAT"/>
    <property type="match status" value="2"/>
</dbReference>
<dbReference type="SUPFAM" id="SSF48403">
    <property type="entry name" value="Ankyrin repeat"/>
    <property type="match status" value="1"/>
</dbReference>
<feature type="repeat" description="ANK" evidence="6">
    <location>
        <begin position="385"/>
        <end position="421"/>
    </location>
</feature>
<dbReference type="PANTHER" id="PTHR43828">
    <property type="entry name" value="ASPARAGINASE"/>
    <property type="match status" value="1"/>
</dbReference>
<dbReference type="GO" id="GO:0003677">
    <property type="term" value="F:DNA binding"/>
    <property type="evidence" value="ECO:0007669"/>
    <property type="project" value="InterPro"/>
</dbReference>
<protein>
    <recommendedName>
        <fullName evidence="8">HTH APSES-type domain-containing protein</fullName>
    </recommendedName>
</protein>
<keyword evidence="4 6" id="KW-0040">ANK repeat</keyword>
<dbReference type="PANTHER" id="PTHR43828:SF15">
    <property type="entry name" value="TRANSCRIPTION FACTOR MBP1"/>
    <property type="match status" value="1"/>
</dbReference>
<keyword evidence="10" id="KW-1185">Reference proteome</keyword>
<evidence type="ECO:0000256" key="1">
    <source>
        <dbReference type="ARBA" id="ARBA00004123"/>
    </source>
</evidence>
<evidence type="ECO:0000256" key="5">
    <source>
        <dbReference type="ARBA" id="ARBA00023321"/>
    </source>
</evidence>
<dbReference type="OrthoDB" id="6718656at2759"/>
<dbReference type="AlphaFoldDB" id="A0A2C5YD04"/>
<dbReference type="InterPro" id="IPR036887">
    <property type="entry name" value="HTH_APSES_sf"/>
</dbReference>
<dbReference type="InterPro" id="IPR002110">
    <property type="entry name" value="Ankyrin_rpt"/>
</dbReference>
<keyword evidence="2" id="KW-0677">Repeat</keyword>
<reference evidence="9 10" key="1">
    <citation type="submission" date="2017-06" db="EMBL/GenBank/DDBJ databases">
        <title>Ant-infecting Ophiocordyceps genomes reveal a high diversity of potential behavioral manipulation genes and a possible major role for enterotoxins.</title>
        <authorList>
            <person name="De Bekker C."/>
            <person name="Evans H.C."/>
            <person name="Brachmann A."/>
            <person name="Hughes D.P."/>
        </authorList>
    </citation>
    <scope>NUCLEOTIDE SEQUENCE [LARGE SCALE GENOMIC DNA]</scope>
    <source>
        <strain evidence="9 10">Map64</strain>
    </source>
</reference>
<evidence type="ECO:0000256" key="4">
    <source>
        <dbReference type="ARBA" id="ARBA00023043"/>
    </source>
</evidence>
<name>A0A2C5YD04_9HYPO</name>
<dbReference type="STRING" id="1399860.A0A2C5YD04"/>
<dbReference type="GO" id="GO:0030435">
    <property type="term" value="P:sporulation resulting in formation of a cellular spore"/>
    <property type="evidence" value="ECO:0007669"/>
    <property type="project" value="UniProtKB-KW"/>
</dbReference>
<gene>
    <name evidence="9" type="ORF">CDD81_2021</name>
</gene>
<organism evidence="9 10">
    <name type="scientific">Ophiocordyceps australis</name>
    <dbReference type="NCBI Taxonomy" id="1399860"/>
    <lineage>
        <taxon>Eukaryota</taxon>
        <taxon>Fungi</taxon>
        <taxon>Dikarya</taxon>
        <taxon>Ascomycota</taxon>
        <taxon>Pezizomycotina</taxon>
        <taxon>Sordariomycetes</taxon>
        <taxon>Hypocreomycetidae</taxon>
        <taxon>Hypocreales</taxon>
        <taxon>Ophiocordycipitaceae</taxon>
        <taxon>Ophiocordyceps</taxon>
    </lineage>
</organism>
<evidence type="ECO:0000313" key="9">
    <source>
        <dbReference type="EMBL" id="PHH65586.1"/>
    </source>
</evidence>
<dbReference type="Gene3D" id="1.25.40.20">
    <property type="entry name" value="Ankyrin repeat-containing domain"/>
    <property type="match status" value="1"/>
</dbReference>
<comment type="caution">
    <text evidence="9">The sequence shown here is derived from an EMBL/GenBank/DDBJ whole genome shotgun (WGS) entry which is preliminary data.</text>
</comment>
<keyword evidence="3" id="KW-0749">Sporulation</keyword>
<accession>A0A2C5YD04</accession>
<feature type="region of interest" description="Disordered" evidence="7">
    <location>
        <begin position="132"/>
        <end position="217"/>
    </location>
</feature>
<feature type="domain" description="HTH APSES-type" evidence="8">
    <location>
        <begin position="12"/>
        <end position="121"/>
    </location>
</feature>
<dbReference type="GO" id="GO:0033309">
    <property type="term" value="C:SBF transcription complex"/>
    <property type="evidence" value="ECO:0007669"/>
    <property type="project" value="TreeGrafter"/>
</dbReference>
<dbReference type="Proteomes" id="UP000226192">
    <property type="component" value="Unassembled WGS sequence"/>
</dbReference>